<reference evidence="5" key="1">
    <citation type="submission" date="2017-02" db="UniProtKB">
        <authorList>
            <consortium name="WormBaseParasite"/>
        </authorList>
    </citation>
    <scope>IDENTIFICATION</scope>
</reference>
<reference evidence="3 4" key="2">
    <citation type="submission" date="2018-11" db="EMBL/GenBank/DDBJ databases">
        <authorList>
            <consortium name="Pathogen Informatics"/>
        </authorList>
    </citation>
    <scope>NUCLEOTIDE SEQUENCE [LARGE SCALE GENOMIC DNA]</scope>
</reference>
<dbReference type="PROSITE" id="PS50294">
    <property type="entry name" value="WD_REPEATS_REGION"/>
    <property type="match status" value="2"/>
</dbReference>
<proteinExistence type="predicted"/>
<organism evidence="5">
    <name type="scientific">Rodentolepis nana</name>
    <name type="common">Dwarf tapeworm</name>
    <name type="synonym">Hymenolepis nana</name>
    <dbReference type="NCBI Taxonomy" id="102285"/>
    <lineage>
        <taxon>Eukaryota</taxon>
        <taxon>Metazoa</taxon>
        <taxon>Spiralia</taxon>
        <taxon>Lophotrochozoa</taxon>
        <taxon>Platyhelminthes</taxon>
        <taxon>Cestoda</taxon>
        <taxon>Eucestoda</taxon>
        <taxon>Cyclophyllidea</taxon>
        <taxon>Hymenolepididae</taxon>
        <taxon>Rodentolepis</taxon>
    </lineage>
</organism>
<dbReference type="Gene3D" id="2.130.10.10">
    <property type="entry name" value="YVTN repeat-like/Quinoprotein amine dehydrogenase"/>
    <property type="match status" value="2"/>
</dbReference>
<dbReference type="EMBL" id="UZAE01000601">
    <property type="protein sequence ID" value="VDN97380.1"/>
    <property type="molecule type" value="Genomic_DNA"/>
</dbReference>
<feature type="repeat" description="WD" evidence="1">
    <location>
        <begin position="331"/>
        <end position="364"/>
    </location>
</feature>
<dbReference type="SUPFAM" id="SSF50978">
    <property type="entry name" value="WD40 repeat-like"/>
    <property type="match status" value="1"/>
</dbReference>
<dbReference type="InterPro" id="IPR015943">
    <property type="entry name" value="WD40/YVTN_repeat-like_dom_sf"/>
</dbReference>
<keyword evidence="4" id="KW-1185">Reference proteome</keyword>
<name>A0A0R3T3E3_RODNA</name>
<evidence type="ECO:0000313" key="3">
    <source>
        <dbReference type="EMBL" id="VDN97380.1"/>
    </source>
</evidence>
<dbReference type="PROSITE" id="PS50082">
    <property type="entry name" value="WD_REPEATS_2"/>
    <property type="match status" value="2"/>
</dbReference>
<dbReference type="InterPro" id="IPR001680">
    <property type="entry name" value="WD40_rpt"/>
</dbReference>
<evidence type="ECO:0000256" key="2">
    <source>
        <dbReference type="SAM" id="MobiDB-lite"/>
    </source>
</evidence>
<evidence type="ECO:0000256" key="1">
    <source>
        <dbReference type="PROSITE-ProRule" id="PRU00221"/>
    </source>
</evidence>
<dbReference type="PANTHER" id="PTHR19863">
    <property type="entry name" value="NEMITIN (NEURONAL ENRICHED MAP INTERACTING PROTEIN) HOMOLOG"/>
    <property type="match status" value="1"/>
</dbReference>
<evidence type="ECO:0000313" key="4">
    <source>
        <dbReference type="Proteomes" id="UP000278807"/>
    </source>
</evidence>
<dbReference type="PANTHER" id="PTHR19863:SF5">
    <property type="entry name" value="WD REPEAT-CONTAINING PROTEIN 47"/>
    <property type="match status" value="1"/>
</dbReference>
<dbReference type="STRING" id="102285.A0A0R3T3E3"/>
<dbReference type="OrthoDB" id="187712at2759"/>
<feature type="region of interest" description="Disordered" evidence="2">
    <location>
        <begin position="1"/>
        <end position="31"/>
    </location>
</feature>
<dbReference type="Pfam" id="PF00400">
    <property type="entry name" value="WD40"/>
    <property type="match status" value="5"/>
</dbReference>
<dbReference type="WBParaSite" id="HNAJ_0000152201-mRNA-1">
    <property type="protein sequence ID" value="HNAJ_0000152201-mRNA-1"/>
    <property type="gene ID" value="HNAJ_0000152201"/>
</dbReference>
<dbReference type="SMART" id="SM00320">
    <property type="entry name" value="WD40"/>
    <property type="match status" value="7"/>
</dbReference>
<feature type="repeat" description="WD" evidence="1">
    <location>
        <begin position="243"/>
        <end position="284"/>
    </location>
</feature>
<dbReference type="InterPro" id="IPR036322">
    <property type="entry name" value="WD40_repeat_dom_sf"/>
</dbReference>
<dbReference type="AlphaFoldDB" id="A0A0R3T3E3"/>
<dbReference type="Proteomes" id="UP000278807">
    <property type="component" value="Unassembled WGS sequence"/>
</dbReference>
<accession>A0A0R3T3E3</accession>
<protein>
    <submittedName>
        <fullName evidence="5">WD_REPEATS_REGION domain-containing protein</fullName>
    </submittedName>
</protein>
<sequence>ESRLNPSSRDLPDVPTDGSTSNLRFQGDLEGEYDGPPPQYIPVTVLEDVQPIRSVAFHPLGSFYVVGSNSKTLRICRFPDISDLQSTHEATYPAIILQRHKYHRGSIYCAAWSGDGRVIATGSNDTAVHLLRVDPEFGLPTNSVEDSYIQLTHHDGTVRDIAFMMNSYSKDSAGSPTNGHSSPPPSLLSGSPGYLLTAGAGDCRIYVIDVERAGMLSSAATVGGSGSNCLRLKSSSAATVRALSGHSGTVFALSVWAPGSLFVSASADATARLWDIRAPAPVLIIPSYSGAQGSAFASVSMEAGGNVLASGHEDATVSLFDIRGARYISAYRPHSNEIRSVRFAPSDYYLLSASYDKHVVITDLHGDLSQPLACVQVAHHKDKVIQARWHPEQLSFITTSADKSCVCWALPTV</sequence>
<evidence type="ECO:0000313" key="5">
    <source>
        <dbReference type="WBParaSite" id="HNAJ_0000152201-mRNA-1"/>
    </source>
</evidence>
<keyword evidence="1" id="KW-0853">WD repeat</keyword>
<dbReference type="InterPro" id="IPR040067">
    <property type="entry name" value="WDR47"/>
</dbReference>
<gene>
    <name evidence="3" type="ORF">HNAJ_LOCUS1521</name>
</gene>